<keyword evidence="2" id="KW-1185">Reference proteome</keyword>
<proteinExistence type="predicted"/>
<accession>A0ACB7RGW2</accession>
<comment type="caution">
    <text evidence="1">The sequence shown here is derived from an EMBL/GenBank/DDBJ whole genome shotgun (WGS) entry which is preliminary data.</text>
</comment>
<gene>
    <name evidence="1" type="ORF">HPB50_002180</name>
</gene>
<organism evidence="1 2">
    <name type="scientific">Hyalomma asiaticum</name>
    <name type="common">Tick</name>
    <dbReference type="NCBI Taxonomy" id="266040"/>
    <lineage>
        <taxon>Eukaryota</taxon>
        <taxon>Metazoa</taxon>
        <taxon>Ecdysozoa</taxon>
        <taxon>Arthropoda</taxon>
        <taxon>Chelicerata</taxon>
        <taxon>Arachnida</taxon>
        <taxon>Acari</taxon>
        <taxon>Parasitiformes</taxon>
        <taxon>Ixodida</taxon>
        <taxon>Ixodoidea</taxon>
        <taxon>Ixodidae</taxon>
        <taxon>Hyalomminae</taxon>
        <taxon>Hyalomma</taxon>
    </lineage>
</organism>
<dbReference type="Proteomes" id="UP000821845">
    <property type="component" value="Chromosome 9"/>
</dbReference>
<reference evidence="1" key="1">
    <citation type="submission" date="2020-05" db="EMBL/GenBank/DDBJ databases">
        <title>Large-scale comparative analyses of tick genomes elucidate their genetic diversity and vector capacities.</title>
        <authorList>
            <person name="Jia N."/>
            <person name="Wang J."/>
            <person name="Shi W."/>
            <person name="Du L."/>
            <person name="Sun Y."/>
            <person name="Zhan W."/>
            <person name="Jiang J."/>
            <person name="Wang Q."/>
            <person name="Zhang B."/>
            <person name="Ji P."/>
            <person name="Sakyi L.B."/>
            <person name="Cui X."/>
            <person name="Yuan T."/>
            <person name="Jiang B."/>
            <person name="Yang W."/>
            <person name="Lam T.T.-Y."/>
            <person name="Chang Q."/>
            <person name="Ding S."/>
            <person name="Wang X."/>
            <person name="Zhu J."/>
            <person name="Ruan X."/>
            <person name="Zhao L."/>
            <person name="Wei J."/>
            <person name="Que T."/>
            <person name="Du C."/>
            <person name="Cheng J."/>
            <person name="Dai P."/>
            <person name="Han X."/>
            <person name="Huang E."/>
            <person name="Gao Y."/>
            <person name="Liu J."/>
            <person name="Shao H."/>
            <person name="Ye R."/>
            <person name="Li L."/>
            <person name="Wei W."/>
            <person name="Wang X."/>
            <person name="Wang C."/>
            <person name="Yang T."/>
            <person name="Huo Q."/>
            <person name="Li W."/>
            <person name="Guo W."/>
            <person name="Chen H."/>
            <person name="Zhou L."/>
            <person name="Ni X."/>
            <person name="Tian J."/>
            <person name="Zhou Y."/>
            <person name="Sheng Y."/>
            <person name="Liu T."/>
            <person name="Pan Y."/>
            <person name="Xia L."/>
            <person name="Li J."/>
            <person name="Zhao F."/>
            <person name="Cao W."/>
        </authorList>
    </citation>
    <scope>NUCLEOTIDE SEQUENCE</scope>
    <source>
        <strain evidence="1">Hyas-2018</strain>
    </source>
</reference>
<protein>
    <submittedName>
        <fullName evidence="1">Uncharacterized protein</fullName>
    </submittedName>
</protein>
<name>A0ACB7RGW2_HYAAI</name>
<sequence>MPYLSADSAELQASDTLPRTDIRHFLDFSGPREREQAEHAQSSMQEGRNPLASGTYQSGTGSLLERPFRYQRRSVGFASETDLTRPFSCVYCSASFGRKDHLTVHVRRHMGDRPFKCGLCAKDFTRMYDLQRHIRMRHL</sequence>
<evidence type="ECO:0000313" key="1">
    <source>
        <dbReference type="EMBL" id="KAH6921541.1"/>
    </source>
</evidence>
<dbReference type="EMBL" id="CM023489">
    <property type="protein sequence ID" value="KAH6921541.1"/>
    <property type="molecule type" value="Genomic_DNA"/>
</dbReference>
<evidence type="ECO:0000313" key="2">
    <source>
        <dbReference type="Proteomes" id="UP000821845"/>
    </source>
</evidence>